<comment type="caution">
    <text evidence="2">The sequence shown here is derived from an EMBL/GenBank/DDBJ whole genome shotgun (WGS) entry which is preliminary data.</text>
</comment>
<dbReference type="EMBL" id="QXIU01000144">
    <property type="protein sequence ID" value="RIE10440.1"/>
    <property type="molecule type" value="Genomic_DNA"/>
</dbReference>
<gene>
    <name evidence="2" type="ORF">SMC5_05955</name>
</gene>
<sequence length="76" mass="7826">MDGGIVLIEQPHTSRGSLMVGREKQCIPRVYSPRLIGTGAGDPPVSTTAAVAGPVTALPGQDPRPGSSAENVSIRF</sequence>
<accession>A0A398D7D2</accession>
<organism evidence="2 3">
    <name type="scientific">Candidatus Cryosericum odellii</name>
    <dbReference type="NCBI Taxonomy" id="2290917"/>
    <lineage>
        <taxon>Bacteria</taxon>
        <taxon>Pseudomonadati</taxon>
        <taxon>Caldisericota/Cryosericota group</taxon>
        <taxon>Candidatus Cryosericota</taxon>
        <taxon>Candidatus Cryosericia</taxon>
        <taxon>Candidatus Cryosericales</taxon>
        <taxon>Candidatus Cryosericaceae</taxon>
        <taxon>Candidatus Cryosericum</taxon>
    </lineage>
</organism>
<reference evidence="2 3" key="1">
    <citation type="submission" date="2018-09" db="EMBL/GenBank/DDBJ databases">
        <title>Discovery and Ecogenomic Context for Candidatus Cryosericales, a Global Caldiserica Order Active in Thawing Permafrost.</title>
        <authorList>
            <person name="Martinez M.A."/>
            <person name="Woodcroft B.J."/>
            <person name="Ignacio Espinoza J.C."/>
            <person name="Zayed A."/>
            <person name="Singleton C.M."/>
            <person name="Boyd J."/>
            <person name="Li Y.-F."/>
            <person name="Purvine S."/>
            <person name="Maughan H."/>
            <person name="Hodgkins S.B."/>
            <person name="Anderson D."/>
            <person name="Sederholm M."/>
            <person name="Temperton B."/>
            <person name="Saleska S.R."/>
            <person name="Tyson G.W."/>
            <person name="Rich V.I."/>
        </authorList>
    </citation>
    <scope>NUCLEOTIDE SEQUENCE [LARGE SCALE GENOMIC DNA]</scope>
    <source>
        <strain evidence="2 3">SMC5</strain>
    </source>
</reference>
<protein>
    <submittedName>
        <fullName evidence="2">Uncharacterized protein</fullName>
    </submittedName>
</protein>
<dbReference type="AlphaFoldDB" id="A0A398D7D2"/>
<name>A0A398D7D2_9BACT</name>
<evidence type="ECO:0000313" key="2">
    <source>
        <dbReference type="EMBL" id="RIE10440.1"/>
    </source>
</evidence>
<evidence type="ECO:0000256" key="1">
    <source>
        <dbReference type="SAM" id="MobiDB-lite"/>
    </source>
</evidence>
<dbReference type="Proteomes" id="UP000266489">
    <property type="component" value="Unassembled WGS sequence"/>
</dbReference>
<feature type="region of interest" description="Disordered" evidence="1">
    <location>
        <begin position="55"/>
        <end position="76"/>
    </location>
</feature>
<evidence type="ECO:0000313" key="3">
    <source>
        <dbReference type="Proteomes" id="UP000266489"/>
    </source>
</evidence>
<proteinExistence type="predicted"/>